<proteinExistence type="predicted"/>
<dbReference type="EMBL" id="CCMZ01000028">
    <property type="protein sequence ID" value="CDX20879.1"/>
    <property type="molecule type" value="Genomic_DNA"/>
</dbReference>
<protein>
    <submittedName>
        <fullName evidence="1">Uncharacterized protein</fullName>
    </submittedName>
</protein>
<reference evidence="2" key="1">
    <citation type="submission" date="2014-08" db="EMBL/GenBank/DDBJ databases">
        <authorList>
            <person name="Moulin L."/>
        </authorList>
    </citation>
    <scope>NUCLEOTIDE SEQUENCE [LARGE SCALE GENOMIC DNA]</scope>
</reference>
<sequence length="104" mass="11916">MPAPLRHFRPAQIGLCLCPEVRKERVLLVTSKGMHRLKMVFAPCLVYTCIYRSLMIHAIPHNITLLLYLLLALLPAQKQFATLLDTIPDWTEGLDHEKSAQLLR</sequence>
<organism evidence="1 2">
    <name type="scientific">Mesorhizobium plurifarium</name>
    <dbReference type="NCBI Taxonomy" id="69974"/>
    <lineage>
        <taxon>Bacteria</taxon>
        <taxon>Pseudomonadati</taxon>
        <taxon>Pseudomonadota</taxon>
        <taxon>Alphaproteobacteria</taxon>
        <taxon>Hyphomicrobiales</taxon>
        <taxon>Phyllobacteriaceae</taxon>
        <taxon>Mesorhizobium</taxon>
    </lineage>
</organism>
<keyword evidence="2" id="KW-1185">Reference proteome</keyword>
<evidence type="ECO:0000313" key="2">
    <source>
        <dbReference type="Proteomes" id="UP000045285"/>
    </source>
</evidence>
<evidence type="ECO:0000313" key="1">
    <source>
        <dbReference type="EMBL" id="CDX20879.1"/>
    </source>
</evidence>
<dbReference type="AlphaFoldDB" id="A0A090FPM0"/>
<gene>
    <name evidence="1" type="ORF">MPL3356_340068</name>
</gene>
<accession>A0A090FPM0</accession>
<dbReference type="Proteomes" id="UP000045285">
    <property type="component" value="Unassembled WGS sequence"/>
</dbReference>
<name>A0A090FPM0_MESPL</name>